<feature type="signal peptide" evidence="2">
    <location>
        <begin position="1"/>
        <end position="24"/>
    </location>
</feature>
<dbReference type="Gene3D" id="1.20.140.150">
    <property type="match status" value="1"/>
</dbReference>
<feature type="transmembrane region" description="Helical" evidence="1">
    <location>
        <begin position="173"/>
        <end position="198"/>
    </location>
</feature>
<organism evidence="3 4">
    <name type="scientific">Cristinia sonorae</name>
    <dbReference type="NCBI Taxonomy" id="1940300"/>
    <lineage>
        <taxon>Eukaryota</taxon>
        <taxon>Fungi</taxon>
        <taxon>Dikarya</taxon>
        <taxon>Basidiomycota</taxon>
        <taxon>Agaricomycotina</taxon>
        <taxon>Agaricomycetes</taxon>
        <taxon>Agaricomycetidae</taxon>
        <taxon>Agaricales</taxon>
        <taxon>Pleurotineae</taxon>
        <taxon>Stephanosporaceae</taxon>
        <taxon>Cristinia</taxon>
    </lineage>
</organism>
<dbReference type="OrthoDB" id="61370at2759"/>
<accession>A0A8K0UF01</accession>
<keyword evidence="1" id="KW-0472">Membrane</keyword>
<keyword evidence="2" id="KW-0732">Signal</keyword>
<keyword evidence="1" id="KW-1133">Transmembrane helix</keyword>
<dbReference type="EMBL" id="JAEVFJ010000047">
    <property type="protein sequence ID" value="KAH8083746.1"/>
    <property type="molecule type" value="Genomic_DNA"/>
</dbReference>
<dbReference type="Proteomes" id="UP000813824">
    <property type="component" value="Unassembled WGS sequence"/>
</dbReference>
<dbReference type="AlphaFoldDB" id="A0A8K0UF01"/>
<feature type="transmembrane region" description="Helical" evidence="1">
    <location>
        <begin position="133"/>
        <end position="153"/>
    </location>
</feature>
<feature type="chain" id="PRO_5035440052" evidence="2">
    <location>
        <begin position="25"/>
        <end position="215"/>
    </location>
</feature>
<evidence type="ECO:0000256" key="2">
    <source>
        <dbReference type="SAM" id="SignalP"/>
    </source>
</evidence>
<sequence length="215" mass="23830">MRKASYVIALFAVLFTLTLNVLSARSTDWLTVKSEVYSSKFIIKYGLFTRCERSHIVIPSPGDDSRFEWTDYKCRSFPTRVSDGCDKDNQEFCIVWTTAGYLTELSAGLAVVASLSIIFGVSTHSRRRRIWRAVAGFVGLHTALQIATFGLVTDAYNRDSYPAFQQARPGVGYILNLVSWVIGILITFGVAITGLAASRGHRWAAGNRAYQAIQG</sequence>
<keyword evidence="1" id="KW-0812">Transmembrane</keyword>
<reference evidence="3" key="1">
    <citation type="journal article" date="2021" name="New Phytol.">
        <title>Evolutionary innovations through gain and loss of genes in the ectomycorrhizal Boletales.</title>
        <authorList>
            <person name="Wu G."/>
            <person name="Miyauchi S."/>
            <person name="Morin E."/>
            <person name="Kuo A."/>
            <person name="Drula E."/>
            <person name="Varga T."/>
            <person name="Kohler A."/>
            <person name="Feng B."/>
            <person name="Cao Y."/>
            <person name="Lipzen A."/>
            <person name="Daum C."/>
            <person name="Hundley H."/>
            <person name="Pangilinan J."/>
            <person name="Johnson J."/>
            <person name="Barry K."/>
            <person name="LaButti K."/>
            <person name="Ng V."/>
            <person name="Ahrendt S."/>
            <person name="Min B."/>
            <person name="Choi I.G."/>
            <person name="Park H."/>
            <person name="Plett J.M."/>
            <person name="Magnuson J."/>
            <person name="Spatafora J.W."/>
            <person name="Nagy L.G."/>
            <person name="Henrissat B."/>
            <person name="Grigoriev I.V."/>
            <person name="Yang Z.L."/>
            <person name="Xu J."/>
            <person name="Martin F.M."/>
        </authorList>
    </citation>
    <scope>NUCLEOTIDE SEQUENCE</scope>
    <source>
        <strain evidence="3">KKN 215</strain>
    </source>
</reference>
<proteinExistence type="predicted"/>
<evidence type="ECO:0000313" key="4">
    <source>
        <dbReference type="Proteomes" id="UP000813824"/>
    </source>
</evidence>
<protein>
    <submittedName>
        <fullName evidence="3">Uncharacterized protein</fullName>
    </submittedName>
</protein>
<name>A0A8K0UF01_9AGAR</name>
<feature type="transmembrane region" description="Helical" evidence="1">
    <location>
        <begin position="105"/>
        <end position="121"/>
    </location>
</feature>
<keyword evidence="4" id="KW-1185">Reference proteome</keyword>
<gene>
    <name evidence="3" type="ORF">BXZ70DRAFT_957954</name>
</gene>
<evidence type="ECO:0000313" key="3">
    <source>
        <dbReference type="EMBL" id="KAH8083746.1"/>
    </source>
</evidence>
<comment type="caution">
    <text evidence="3">The sequence shown here is derived from an EMBL/GenBank/DDBJ whole genome shotgun (WGS) entry which is preliminary data.</text>
</comment>
<evidence type="ECO:0000256" key="1">
    <source>
        <dbReference type="SAM" id="Phobius"/>
    </source>
</evidence>